<reference evidence="5" key="1">
    <citation type="submission" date="2019-06" db="EMBL/GenBank/DDBJ databases">
        <authorList>
            <person name="Zheng W."/>
        </authorList>
    </citation>
    <scope>NUCLEOTIDE SEQUENCE</scope>
    <source>
        <strain evidence="5">QDHG01</strain>
    </source>
</reference>
<evidence type="ECO:0000256" key="4">
    <source>
        <dbReference type="SAM" id="MobiDB-lite"/>
    </source>
</evidence>
<dbReference type="GO" id="GO:0005829">
    <property type="term" value="C:cytosol"/>
    <property type="evidence" value="ECO:0007669"/>
    <property type="project" value="TreeGrafter"/>
</dbReference>
<dbReference type="PANTHER" id="PTHR10972">
    <property type="entry name" value="OXYSTEROL-BINDING PROTEIN-RELATED"/>
    <property type="match status" value="1"/>
</dbReference>
<dbReference type="AlphaFoldDB" id="A0A8J8NP65"/>
<evidence type="ECO:0000256" key="2">
    <source>
        <dbReference type="ARBA" id="ARBA00022553"/>
    </source>
</evidence>
<dbReference type="Gene3D" id="2.40.160.120">
    <property type="match status" value="1"/>
</dbReference>
<evidence type="ECO:0008006" key="7">
    <source>
        <dbReference type="Google" id="ProtNLM"/>
    </source>
</evidence>
<proteinExistence type="inferred from homology"/>
<dbReference type="Gene3D" id="3.30.70.3490">
    <property type="match status" value="1"/>
</dbReference>
<dbReference type="PROSITE" id="PS01013">
    <property type="entry name" value="OSBP"/>
    <property type="match status" value="1"/>
</dbReference>
<dbReference type="OrthoDB" id="1854502at2759"/>
<dbReference type="InterPro" id="IPR037239">
    <property type="entry name" value="OSBP_sf"/>
</dbReference>
<dbReference type="InterPro" id="IPR000648">
    <property type="entry name" value="Oxysterol-bd"/>
</dbReference>
<gene>
    <name evidence="5" type="ORF">FGO68_gene10452</name>
</gene>
<dbReference type="Proteomes" id="UP000785679">
    <property type="component" value="Unassembled WGS sequence"/>
</dbReference>
<organism evidence="5 6">
    <name type="scientific">Halteria grandinella</name>
    <dbReference type="NCBI Taxonomy" id="5974"/>
    <lineage>
        <taxon>Eukaryota</taxon>
        <taxon>Sar</taxon>
        <taxon>Alveolata</taxon>
        <taxon>Ciliophora</taxon>
        <taxon>Intramacronucleata</taxon>
        <taxon>Spirotrichea</taxon>
        <taxon>Stichotrichia</taxon>
        <taxon>Sporadotrichida</taxon>
        <taxon>Halteriidae</taxon>
        <taxon>Halteria</taxon>
    </lineage>
</organism>
<dbReference type="PANTHER" id="PTHR10972:SF205">
    <property type="entry name" value="OXYSTEROL-BINDING PROTEIN 1"/>
    <property type="match status" value="1"/>
</dbReference>
<accession>A0A8J8NP65</accession>
<feature type="region of interest" description="Disordered" evidence="4">
    <location>
        <begin position="1"/>
        <end position="28"/>
    </location>
</feature>
<dbReference type="GO" id="GO:0016020">
    <property type="term" value="C:membrane"/>
    <property type="evidence" value="ECO:0007669"/>
    <property type="project" value="TreeGrafter"/>
</dbReference>
<sequence>MDSSDLAAIPTEANHLETPAAQESDDEEFQECIEVEQVLQQEPRAGVVAQDDLPERSQLPYLKGQNKVKVSLWSVLKDSVGKDIWKITVPVVFNEPLGILQKAAGVTEYIDILDQAIAEPDEMRRFALATLHFMTQYQNIERGGLAKPFNPLLGETFEYCVPGRFLFLAEQVSHHPPVSAFYIQGYSGYLKQSTFHTKTSFGMGSINFTNIFNEYLDLLPYRETFEWFPPSLGLHGLMMGRPYIDVDGSGWLRDQAKPMEKYAHVRYHSRGWTQGTYFKVEAEVYQGKEIVYKLEGKWSESITLKDMRGNDESPPEVVWRKRPYPENWQHQYGMTHHNIQLNYLPKFLAPFLPPTDTRFRPDQRALENGDFALATKEKARLEEKQRATRKQKEKDGIKHVPKYFVESVFQSCDPNFKDNGIPQYRYNREYFEKDRVTCDWSRLEDIFAETPKEEEKEVKQ</sequence>
<comment type="caution">
    <text evidence="5">The sequence shown here is derived from an EMBL/GenBank/DDBJ whole genome shotgun (WGS) entry which is preliminary data.</text>
</comment>
<dbReference type="SUPFAM" id="SSF144000">
    <property type="entry name" value="Oxysterol-binding protein-like"/>
    <property type="match status" value="1"/>
</dbReference>
<keyword evidence="2" id="KW-0597">Phosphoprotein</keyword>
<comment type="similarity">
    <text evidence="1 3">Belongs to the OSBP family.</text>
</comment>
<evidence type="ECO:0000256" key="3">
    <source>
        <dbReference type="RuleBase" id="RU003844"/>
    </source>
</evidence>
<evidence type="ECO:0000313" key="5">
    <source>
        <dbReference type="EMBL" id="TNV78916.1"/>
    </source>
</evidence>
<name>A0A8J8NP65_HALGN</name>
<dbReference type="Pfam" id="PF01237">
    <property type="entry name" value="Oxysterol_BP"/>
    <property type="match status" value="1"/>
</dbReference>
<dbReference type="GO" id="GO:0032934">
    <property type="term" value="F:sterol binding"/>
    <property type="evidence" value="ECO:0007669"/>
    <property type="project" value="TreeGrafter"/>
</dbReference>
<protein>
    <recommendedName>
        <fullName evidence="7">Oxysterol-binding protein</fullName>
    </recommendedName>
</protein>
<dbReference type="InterPro" id="IPR018494">
    <property type="entry name" value="Oxysterol-bd_CS"/>
</dbReference>
<evidence type="ECO:0000313" key="6">
    <source>
        <dbReference type="Proteomes" id="UP000785679"/>
    </source>
</evidence>
<keyword evidence="6" id="KW-1185">Reference proteome</keyword>
<evidence type="ECO:0000256" key="1">
    <source>
        <dbReference type="ARBA" id="ARBA00008842"/>
    </source>
</evidence>
<dbReference type="EMBL" id="RRYP01009654">
    <property type="protein sequence ID" value="TNV78916.1"/>
    <property type="molecule type" value="Genomic_DNA"/>
</dbReference>